<evidence type="ECO:0000313" key="6">
    <source>
        <dbReference type="EMBL" id="MED6140982.1"/>
    </source>
</evidence>
<dbReference type="SUPFAM" id="SSF54001">
    <property type="entry name" value="Cysteine proteinases"/>
    <property type="match status" value="1"/>
</dbReference>
<evidence type="ECO:0000313" key="7">
    <source>
        <dbReference type="Proteomes" id="UP001341840"/>
    </source>
</evidence>
<dbReference type="EMBL" id="JASCZI010063000">
    <property type="protein sequence ID" value="MED6140982.1"/>
    <property type="molecule type" value="Genomic_DNA"/>
</dbReference>
<evidence type="ECO:0000256" key="2">
    <source>
        <dbReference type="ARBA" id="ARBA00022670"/>
    </source>
</evidence>
<name>A0ABU6SX53_9FABA</name>
<feature type="region of interest" description="Disordered" evidence="4">
    <location>
        <begin position="257"/>
        <end position="278"/>
    </location>
</feature>
<proteinExistence type="inferred from homology"/>
<evidence type="ECO:0000256" key="3">
    <source>
        <dbReference type="ARBA" id="ARBA00022801"/>
    </source>
</evidence>
<feature type="domain" description="Ubiquitin-like protease family profile" evidence="5">
    <location>
        <begin position="112"/>
        <end position="188"/>
    </location>
</feature>
<organism evidence="6 7">
    <name type="scientific">Stylosanthes scabra</name>
    <dbReference type="NCBI Taxonomy" id="79078"/>
    <lineage>
        <taxon>Eukaryota</taxon>
        <taxon>Viridiplantae</taxon>
        <taxon>Streptophyta</taxon>
        <taxon>Embryophyta</taxon>
        <taxon>Tracheophyta</taxon>
        <taxon>Spermatophyta</taxon>
        <taxon>Magnoliopsida</taxon>
        <taxon>eudicotyledons</taxon>
        <taxon>Gunneridae</taxon>
        <taxon>Pentapetalae</taxon>
        <taxon>rosids</taxon>
        <taxon>fabids</taxon>
        <taxon>Fabales</taxon>
        <taxon>Fabaceae</taxon>
        <taxon>Papilionoideae</taxon>
        <taxon>50 kb inversion clade</taxon>
        <taxon>dalbergioids sensu lato</taxon>
        <taxon>Dalbergieae</taxon>
        <taxon>Pterocarpus clade</taxon>
        <taxon>Stylosanthes</taxon>
    </lineage>
</organism>
<reference evidence="6 7" key="1">
    <citation type="journal article" date="2023" name="Plants (Basel)">
        <title>Bridging the Gap: Combining Genomics and Transcriptomics Approaches to Understand Stylosanthes scabra, an Orphan Legume from the Brazilian Caatinga.</title>
        <authorList>
            <person name="Ferreira-Neto J.R.C."/>
            <person name="da Silva M.D."/>
            <person name="Binneck E."/>
            <person name="de Melo N.F."/>
            <person name="da Silva R.H."/>
            <person name="de Melo A.L.T.M."/>
            <person name="Pandolfi V."/>
            <person name="Bustamante F.O."/>
            <person name="Brasileiro-Vidal A.C."/>
            <person name="Benko-Iseppon A.M."/>
        </authorList>
    </citation>
    <scope>NUCLEOTIDE SEQUENCE [LARGE SCALE GENOMIC DNA]</scope>
    <source>
        <tissue evidence="6">Leaves</tissue>
    </source>
</reference>
<keyword evidence="7" id="KW-1185">Reference proteome</keyword>
<evidence type="ECO:0000259" key="5">
    <source>
        <dbReference type="Pfam" id="PF02902"/>
    </source>
</evidence>
<comment type="similarity">
    <text evidence="1">Belongs to the peptidase C48 family.</text>
</comment>
<evidence type="ECO:0000256" key="4">
    <source>
        <dbReference type="SAM" id="MobiDB-lite"/>
    </source>
</evidence>
<dbReference type="Pfam" id="PF02902">
    <property type="entry name" value="Peptidase_C48"/>
    <property type="match status" value="1"/>
</dbReference>
<dbReference type="Proteomes" id="UP001341840">
    <property type="component" value="Unassembled WGS sequence"/>
</dbReference>
<keyword evidence="3" id="KW-0378">Hydrolase</keyword>
<sequence length="278" mass="32561">MASQITTPNKSISQYRIVDNISRALSTRGTKLLTRTLRGTSSAYTLHRLVSNSIMNQVIDLVVEILADEKDILRWFQPTEFMHMALHPLDYDESRIDYMRERYMGKYENVSKNGHWFLLVIDAQFDTMTYYDSLKNAIERPGRIKMIKAMANFLQLILDDRRFFEHSITKKPVVSKFKFIEAETPQQQVDTNNGGIWVAERMRHSYMWEGYLDKVDEKTGMSLALELIMGKNNRKANRMPKMAKSTWDKIVCRAASTEKRKRRKFEEKETQHSPSTSI</sequence>
<evidence type="ECO:0000256" key="1">
    <source>
        <dbReference type="ARBA" id="ARBA00005234"/>
    </source>
</evidence>
<comment type="caution">
    <text evidence="6">The sequence shown here is derived from an EMBL/GenBank/DDBJ whole genome shotgun (WGS) entry which is preliminary data.</text>
</comment>
<dbReference type="Gene3D" id="3.40.395.10">
    <property type="entry name" value="Adenoviral Proteinase, Chain A"/>
    <property type="match status" value="1"/>
</dbReference>
<dbReference type="InterPro" id="IPR038765">
    <property type="entry name" value="Papain-like_cys_pep_sf"/>
</dbReference>
<dbReference type="InterPro" id="IPR003653">
    <property type="entry name" value="Peptidase_C48_C"/>
</dbReference>
<protein>
    <recommendedName>
        <fullName evidence="5">Ubiquitin-like protease family profile domain-containing protein</fullName>
    </recommendedName>
</protein>
<accession>A0ABU6SX53</accession>
<keyword evidence="2" id="KW-0645">Protease</keyword>
<gene>
    <name evidence="6" type="ORF">PIB30_098916</name>
</gene>